<dbReference type="Proteomes" id="UP001165101">
    <property type="component" value="Unassembled WGS sequence"/>
</dbReference>
<protein>
    <submittedName>
        <fullName evidence="1">Unnamed protein product</fullName>
    </submittedName>
</protein>
<keyword evidence="2" id="KW-1185">Reference proteome</keyword>
<dbReference type="EMBL" id="BSXV01000726">
    <property type="protein sequence ID" value="GME90365.1"/>
    <property type="molecule type" value="Genomic_DNA"/>
</dbReference>
<organism evidence="1 2">
    <name type="scientific">Candida boidinii</name>
    <name type="common">Yeast</name>
    <dbReference type="NCBI Taxonomy" id="5477"/>
    <lineage>
        <taxon>Eukaryota</taxon>
        <taxon>Fungi</taxon>
        <taxon>Dikarya</taxon>
        <taxon>Ascomycota</taxon>
        <taxon>Saccharomycotina</taxon>
        <taxon>Pichiomycetes</taxon>
        <taxon>Pichiales</taxon>
        <taxon>Pichiaceae</taxon>
        <taxon>Ogataea</taxon>
        <taxon>Ogataea/Candida clade</taxon>
    </lineage>
</organism>
<proteinExistence type="predicted"/>
<reference evidence="1" key="1">
    <citation type="submission" date="2023-04" db="EMBL/GenBank/DDBJ databases">
        <title>Candida boidinii NBRC 1967.</title>
        <authorList>
            <person name="Ichikawa N."/>
            <person name="Sato H."/>
            <person name="Tonouchi N."/>
        </authorList>
    </citation>
    <scope>NUCLEOTIDE SEQUENCE</scope>
    <source>
        <strain evidence="1">NBRC 1967</strain>
    </source>
</reference>
<evidence type="ECO:0000313" key="1">
    <source>
        <dbReference type="EMBL" id="GME90365.1"/>
    </source>
</evidence>
<gene>
    <name evidence="1" type="ORF">Cboi01_000181500</name>
</gene>
<name>A0ACB5TKY1_CANBO</name>
<comment type="caution">
    <text evidence="1">The sequence shown here is derived from an EMBL/GenBank/DDBJ whole genome shotgun (WGS) entry which is preliminary data.</text>
</comment>
<accession>A0ACB5TKY1</accession>
<evidence type="ECO:0000313" key="2">
    <source>
        <dbReference type="Proteomes" id="UP001165101"/>
    </source>
</evidence>
<sequence>MGSDTVIAIPHHLQHLVTTAASDEENIVNSNFLQENDLSDHVHITNILDEKASSRNEALDRWPTLFEILNRKTQAPVDLWSFYVYMRDTQQSIDYLDFWLDSVQHINLCKAYVKGLKKSIIVDGANAKQYKLDGGYDDYDYDDDYDDTYDDEDYDEENEKTRVMEDQQRQQLQQQQQQPQQQQQGSTQQDDLDAYDSQLIPPSALAGPEALNANRNSNLTNRSSNSTGNISGFNNQSNRNSNTKSVSSSVLLDLLMKQDLLEDNDAQRLSQFLRGEGSIRTSDPLIRSKINDLDKRTQNMRNSNLSLINNPNDFSNTPGVMGSGSNLNIDATANEAVAAANEITNTIIKPEMVETLIKQEMEKANRRSQQQYGNGINNDEVKRQNRKSKSHYVTRVLLRRSTQHLLNTYFTENAEKKIVIPEDMVRRVLYSLEVEGRDDPEVFDEAREYVFKAMEHEAYPNFLRYNAMGNITQNSTVYRLIFAIFCAFAGFWVGYALIFLKWDPKPERAVVTIPFFFSSYSFFSSIFRIDPILMFLGYGENKLGSYGLVKIKEPFVKK</sequence>